<gene>
    <name evidence="2" type="ORF">AO703_00280</name>
</gene>
<accession>A0A806X9D6</accession>
<dbReference type="InterPro" id="IPR029501">
    <property type="entry name" value="EndoU_bac"/>
</dbReference>
<dbReference type="Proteomes" id="UP000069162">
    <property type="component" value="Chromosome"/>
</dbReference>
<dbReference type="GO" id="GO:0004519">
    <property type="term" value="F:endonuclease activity"/>
    <property type="evidence" value="ECO:0007669"/>
    <property type="project" value="InterPro"/>
</dbReference>
<evidence type="ECO:0000313" key="2">
    <source>
        <dbReference type="EMBL" id="ALR78820.1"/>
    </source>
</evidence>
<reference evidence="3" key="1">
    <citation type="submission" date="2015-10" db="EMBL/GenBank/DDBJ databases">
        <title>Complete Genome Sequencing of Klebsiella sp. strain G5.</title>
        <authorList>
            <person name="Chan K.-G."/>
            <person name="Chen J.-W."/>
        </authorList>
    </citation>
    <scope>NUCLEOTIDE SEQUENCE [LARGE SCALE GENOMIC DNA]</scope>
    <source>
        <strain evidence="3">G5</strain>
    </source>
</reference>
<dbReference type="EMBL" id="CP012871">
    <property type="protein sequence ID" value="ALR78820.1"/>
    <property type="molecule type" value="Genomic_DNA"/>
</dbReference>
<name>A0A806X9D6_9ENTR</name>
<proteinExistence type="predicted"/>
<sequence length="143" mass="15659">MSIRIDQPKHLATVDGFTQKNGISDGHNSNAFYDAAKEYNVKIVSETPTGVNGITEVEYLIPTKDRAGNLTGNYKAATETKTIYDPKIFSDQKILELGQQAAVKGYKDAMASKNGQANVSVDGVNFRIYVDKTTGTVRNFHPN</sequence>
<dbReference type="AlphaFoldDB" id="A0A806X9D6"/>
<dbReference type="Pfam" id="PF14436">
    <property type="entry name" value="EndoU_bacteria"/>
    <property type="match status" value="1"/>
</dbReference>
<protein>
    <recommendedName>
        <fullName evidence="1">Bacterial EndoU nuclease domain-containing protein</fullName>
    </recommendedName>
</protein>
<feature type="domain" description="Bacterial EndoU nuclease" evidence="1">
    <location>
        <begin position="19"/>
        <end position="142"/>
    </location>
</feature>
<dbReference type="CDD" id="cd20686">
    <property type="entry name" value="CdiA-CT_Ec-like"/>
    <property type="match status" value="1"/>
</dbReference>
<organism evidence="2 3">
    <name type="scientific">[Enterobacter] lignolyticus</name>
    <dbReference type="NCBI Taxonomy" id="1334193"/>
    <lineage>
        <taxon>Bacteria</taxon>
        <taxon>Pseudomonadati</taxon>
        <taxon>Pseudomonadota</taxon>
        <taxon>Gammaproteobacteria</taxon>
        <taxon>Enterobacterales</taxon>
        <taxon>Enterobacteriaceae</taxon>
        <taxon>Pluralibacter</taxon>
    </lineage>
</organism>
<dbReference type="KEGG" id="kle:AO703_00280"/>
<evidence type="ECO:0000313" key="3">
    <source>
        <dbReference type="Proteomes" id="UP000069162"/>
    </source>
</evidence>
<evidence type="ECO:0000259" key="1">
    <source>
        <dbReference type="Pfam" id="PF14436"/>
    </source>
</evidence>